<keyword evidence="4 7" id="KW-0378">Hydrolase</keyword>
<proteinExistence type="inferred from homology"/>
<dbReference type="InterPro" id="IPR029762">
    <property type="entry name" value="PGP-I_bact-type"/>
</dbReference>
<dbReference type="InterPro" id="IPR036440">
    <property type="entry name" value="Peptidase_C15-like_sf"/>
</dbReference>
<name>A0ABP2J409_9ACTN</name>
<comment type="catalytic activity">
    <reaction evidence="6">
        <text>Release of an N-terminal pyroglutamyl group from a polypeptide, the second amino acid generally not being Pro.</text>
        <dbReference type="EC" id="3.4.19.3"/>
    </reaction>
</comment>
<dbReference type="PIRSF" id="PIRSF015592">
    <property type="entry name" value="Prld-crbxl_pptds"/>
    <property type="match status" value="1"/>
</dbReference>
<accession>A0ABP2J409</accession>
<reference evidence="7 8" key="1">
    <citation type="submission" date="2010-08" db="EMBL/GenBank/DDBJ databases">
        <authorList>
            <person name="Durkin A.S."/>
            <person name="Madupu R."/>
            <person name="Torralba M."/>
            <person name="Gillis M."/>
            <person name="Methe B."/>
            <person name="Sutton G."/>
            <person name="Nelson K.E."/>
        </authorList>
    </citation>
    <scope>NUCLEOTIDE SEQUENCE [LARGE SCALE GENOMIC DNA]</scope>
    <source>
        <strain evidence="7 8">PB189-T1-4</strain>
    </source>
</reference>
<keyword evidence="5" id="KW-0788">Thiol protease</keyword>
<dbReference type="PANTHER" id="PTHR23402">
    <property type="entry name" value="PROTEASE FAMILY C15 PYROGLUTAMYL-PEPTIDASE I-RELATED"/>
    <property type="match status" value="1"/>
</dbReference>
<evidence type="ECO:0000256" key="4">
    <source>
        <dbReference type="ARBA" id="ARBA00022801"/>
    </source>
</evidence>
<evidence type="ECO:0000256" key="1">
    <source>
        <dbReference type="ARBA" id="ARBA00006641"/>
    </source>
</evidence>
<evidence type="ECO:0000256" key="3">
    <source>
        <dbReference type="ARBA" id="ARBA00022670"/>
    </source>
</evidence>
<evidence type="ECO:0000256" key="5">
    <source>
        <dbReference type="ARBA" id="ARBA00022807"/>
    </source>
</evidence>
<comment type="similarity">
    <text evidence="1">Belongs to the peptidase C15 family.</text>
</comment>
<feature type="active site" evidence="6">
    <location>
        <position position="141"/>
    </location>
</feature>
<dbReference type="NCBIfam" id="NF009676">
    <property type="entry name" value="PRK13197.1"/>
    <property type="match status" value="1"/>
</dbReference>
<dbReference type="InterPro" id="IPR000816">
    <property type="entry name" value="Peptidase_C15"/>
</dbReference>
<keyword evidence="8" id="KW-1185">Reference proteome</keyword>
<dbReference type="CDD" id="cd00501">
    <property type="entry name" value="Peptidase_C15"/>
    <property type="match status" value="1"/>
</dbReference>
<dbReference type="PROSITE" id="PS01334">
    <property type="entry name" value="PYRASE_CYS"/>
    <property type="match status" value="1"/>
</dbReference>
<dbReference type="Pfam" id="PF01470">
    <property type="entry name" value="Peptidase_C15"/>
    <property type="match status" value="1"/>
</dbReference>
<dbReference type="PANTHER" id="PTHR23402:SF1">
    <property type="entry name" value="PYROGLUTAMYL-PEPTIDASE I"/>
    <property type="match status" value="1"/>
</dbReference>
<dbReference type="GO" id="GO:0016920">
    <property type="term" value="F:pyroglutamyl-peptidase activity"/>
    <property type="evidence" value="ECO:0007669"/>
    <property type="project" value="UniProtKB-EC"/>
</dbReference>
<dbReference type="NCBIfam" id="TIGR00504">
    <property type="entry name" value="pyro_pdase"/>
    <property type="match status" value="1"/>
</dbReference>
<dbReference type="RefSeq" id="WP_006304398.1">
    <property type="nucleotide sequence ID" value="NZ_AEDQ01000027.1"/>
</dbReference>
<gene>
    <name evidence="7" type="primary">pcp</name>
    <name evidence="7" type="ORF">HMPREF9248_0220</name>
</gene>
<keyword evidence="2" id="KW-0963">Cytoplasm</keyword>
<comment type="caution">
    <text evidence="7">The sequence shown here is derived from an EMBL/GenBank/DDBJ whole genome shotgun (WGS) entry which is preliminary data.</text>
</comment>
<organism evidence="7 8">
    <name type="scientific">Fannyhessea vaginae PB189-T1-4</name>
    <dbReference type="NCBI Taxonomy" id="866774"/>
    <lineage>
        <taxon>Bacteria</taxon>
        <taxon>Bacillati</taxon>
        <taxon>Actinomycetota</taxon>
        <taxon>Coriobacteriia</taxon>
        <taxon>Coriobacteriales</taxon>
        <taxon>Atopobiaceae</taxon>
        <taxon>Fannyhessea</taxon>
    </lineage>
</organism>
<dbReference type="InterPro" id="IPR033694">
    <property type="entry name" value="PGPEP1_Cys_AS"/>
</dbReference>
<evidence type="ECO:0000313" key="7">
    <source>
        <dbReference type="EMBL" id="EFL43946.1"/>
    </source>
</evidence>
<evidence type="ECO:0000256" key="2">
    <source>
        <dbReference type="ARBA" id="ARBA00022490"/>
    </source>
</evidence>
<sequence length="203" mass="21644">MKILVTGFDPFGGEPINPAWEAVNKINITRPDIEVVKLQIPTVFGKGPAKIVEKIKEVHPDAVLSIGQAGGRANITVEYVGVNVRVGRIPDNEGNVPDYDPAAADGADAYISNLPTRAMVDAIKKAGLPASMSFTAGAYVCNDVLYSIRYYGEHEGKGLKSGFIHVPFIASQVLDKPATTPWMSLDDIVRALEAAIVAIADNA</sequence>
<evidence type="ECO:0000256" key="6">
    <source>
        <dbReference type="PROSITE-ProRule" id="PRU10077"/>
    </source>
</evidence>
<dbReference type="EC" id="3.4.19.3" evidence="6"/>
<dbReference type="PRINTS" id="PR00706">
    <property type="entry name" value="PYROGLUPTASE"/>
</dbReference>
<protein>
    <recommendedName>
        <fullName evidence="6">Pyroglutamyl-peptidase I</fullName>
        <ecNumber evidence="6">3.4.19.3</ecNumber>
    </recommendedName>
</protein>
<dbReference type="Gene3D" id="3.40.630.20">
    <property type="entry name" value="Peptidase C15, pyroglutamyl peptidase I-like"/>
    <property type="match status" value="1"/>
</dbReference>
<dbReference type="InterPro" id="IPR016125">
    <property type="entry name" value="Peptidase_C15-like"/>
</dbReference>
<keyword evidence="3" id="KW-0645">Protease</keyword>
<dbReference type="EMBL" id="AEDQ01000027">
    <property type="protein sequence ID" value="EFL43946.1"/>
    <property type="molecule type" value="Genomic_DNA"/>
</dbReference>
<dbReference type="SUPFAM" id="SSF53182">
    <property type="entry name" value="Pyrrolidone carboxyl peptidase (pyroglutamate aminopeptidase)"/>
    <property type="match status" value="1"/>
</dbReference>
<dbReference type="Proteomes" id="UP000004431">
    <property type="component" value="Unassembled WGS sequence"/>
</dbReference>
<evidence type="ECO:0000313" key="8">
    <source>
        <dbReference type="Proteomes" id="UP000004431"/>
    </source>
</evidence>